<keyword evidence="4" id="KW-0804">Transcription</keyword>
<dbReference type="PANTHER" id="PTHR30126:SF40">
    <property type="entry name" value="HTH-TYPE TRANSCRIPTIONAL REGULATOR GLTR"/>
    <property type="match status" value="1"/>
</dbReference>
<keyword evidence="7" id="KW-1185">Reference proteome</keyword>
<evidence type="ECO:0000313" key="6">
    <source>
        <dbReference type="EMBL" id="MDV6225808.1"/>
    </source>
</evidence>
<comment type="caution">
    <text evidence="6">The sequence shown here is derived from an EMBL/GenBank/DDBJ whole genome shotgun (WGS) entry which is preliminary data.</text>
</comment>
<proteinExistence type="inferred from homology"/>
<dbReference type="SUPFAM" id="SSF46785">
    <property type="entry name" value="Winged helix' DNA-binding domain"/>
    <property type="match status" value="1"/>
</dbReference>
<evidence type="ECO:0000259" key="5">
    <source>
        <dbReference type="PROSITE" id="PS50931"/>
    </source>
</evidence>
<comment type="similarity">
    <text evidence="1">Belongs to the LysR transcriptional regulatory family.</text>
</comment>
<dbReference type="PANTHER" id="PTHR30126">
    <property type="entry name" value="HTH-TYPE TRANSCRIPTIONAL REGULATOR"/>
    <property type="match status" value="1"/>
</dbReference>
<feature type="domain" description="HTH lysR-type" evidence="5">
    <location>
        <begin position="1"/>
        <end position="58"/>
    </location>
</feature>
<reference evidence="6 7" key="1">
    <citation type="submission" date="2023-10" db="EMBL/GenBank/DDBJ databases">
        <authorList>
            <person name="Venkata Ramana C."/>
            <person name="Sasikala C."/>
            <person name="Dhurka M."/>
        </authorList>
    </citation>
    <scope>NUCLEOTIDE SEQUENCE [LARGE SCALE GENOMIC DNA]</scope>
    <source>
        <strain evidence="6 7">KCTC 32151</strain>
    </source>
</reference>
<dbReference type="RefSeq" id="WP_317560733.1">
    <property type="nucleotide sequence ID" value="NZ_JAWLIP010000002.1"/>
</dbReference>
<protein>
    <submittedName>
        <fullName evidence="6">LysR family transcriptional regulator</fullName>
    </submittedName>
</protein>
<dbReference type="Gene3D" id="1.10.10.10">
    <property type="entry name" value="Winged helix-like DNA-binding domain superfamily/Winged helix DNA-binding domain"/>
    <property type="match status" value="1"/>
</dbReference>
<dbReference type="Pfam" id="PF00126">
    <property type="entry name" value="HTH_1"/>
    <property type="match status" value="1"/>
</dbReference>
<dbReference type="SUPFAM" id="SSF53850">
    <property type="entry name" value="Periplasmic binding protein-like II"/>
    <property type="match status" value="1"/>
</dbReference>
<dbReference type="PRINTS" id="PR00039">
    <property type="entry name" value="HTHLYSR"/>
</dbReference>
<gene>
    <name evidence="6" type="ORF">R2G56_05875</name>
</gene>
<accession>A0ABU4AHU7</accession>
<evidence type="ECO:0000256" key="3">
    <source>
        <dbReference type="ARBA" id="ARBA00023125"/>
    </source>
</evidence>
<dbReference type="Proteomes" id="UP001185659">
    <property type="component" value="Unassembled WGS sequence"/>
</dbReference>
<evidence type="ECO:0000256" key="1">
    <source>
        <dbReference type="ARBA" id="ARBA00009437"/>
    </source>
</evidence>
<dbReference type="CDD" id="cd05466">
    <property type="entry name" value="PBP2_LTTR_substrate"/>
    <property type="match status" value="1"/>
</dbReference>
<dbReference type="InterPro" id="IPR000847">
    <property type="entry name" value="LysR_HTH_N"/>
</dbReference>
<organism evidence="6 7">
    <name type="scientific">Nitratireductor aquimarinus</name>
    <dbReference type="NCBI Taxonomy" id="889300"/>
    <lineage>
        <taxon>Bacteria</taxon>
        <taxon>Pseudomonadati</taxon>
        <taxon>Pseudomonadota</taxon>
        <taxon>Alphaproteobacteria</taxon>
        <taxon>Hyphomicrobiales</taxon>
        <taxon>Phyllobacteriaceae</taxon>
        <taxon>Nitratireductor</taxon>
    </lineage>
</organism>
<dbReference type="PROSITE" id="PS50931">
    <property type="entry name" value="HTH_LYSR"/>
    <property type="match status" value="1"/>
</dbReference>
<dbReference type="InterPro" id="IPR005119">
    <property type="entry name" value="LysR_subst-bd"/>
</dbReference>
<evidence type="ECO:0000256" key="2">
    <source>
        <dbReference type="ARBA" id="ARBA00023015"/>
    </source>
</evidence>
<dbReference type="Pfam" id="PF03466">
    <property type="entry name" value="LysR_substrate"/>
    <property type="match status" value="1"/>
</dbReference>
<dbReference type="InterPro" id="IPR036390">
    <property type="entry name" value="WH_DNA-bd_sf"/>
</dbReference>
<dbReference type="InterPro" id="IPR036388">
    <property type="entry name" value="WH-like_DNA-bd_sf"/>
</dbReference>
<keyword evidence="2" id="KW-0805">Transcription regulation</keyword>
<dbReference type="EMBL" id="JAWLIP010000002">
    <property type="protein sequence ID" value="MDV6225808.1"/>
    <property type="molecule type" value="Genomic_DNA"/>
</dbReference>
<sequence>MDIQQLRTFVAVAREGSITRASERVHLSQPAVSAHIKAMEDTLGLALFERTPRGMDLTRDGERLLERAEQTLAAHRALLEEAARIKSTLTGRLRLGMGCNSGTEALGYLMTGFAERYPQVDVVLRHGTSRSIAEGVRNGSLDAGFYNETGEPETDLSVVEISRFAIYLAGPPGTAVAKDGPDWRRLADLPWICPAPDTCCGEAAEALFCRHNFRPERIISVDREQVTRTLIAGGVGVGLLHADAARESEATGEVELICDAQAATRLLFACLGERVDDPLLRAANAIVTATL</sequence>
<name>A0ABU4AHU7_9HYPH</name>
<evidence type="ECO:0000313" key="7">
    <source>
        <dbReference type="Proteomes" id="UP001185659"/>
    </source>
</evidence>
<keyword evidence="3" id="KW-0238">DNA-binding</keyword>
<dbReference type="Gene3D" id="3.40.190.290">
    <property type="match status" value="1"/>
</dbReference>
<evidence type="ECO:0000256" key="4">
    <source>
        <dbReference type="ARBA" id="ARBA00023163"/>
    </source>
</evidence>